<organism evidence="1 2">
    <name type="scientific">Cryobacterium roopkundense</name>
    <dbReference type="NCBI Taxonomy" id="1001240"/>
    <lineage>
        <taxon>Bacteria</taxon>
        <taxon>Bacillati</taxon>
        <taxon>Actinomycetota</taxon>
        <taxon>Actinomycetes</taxon>
        <taxon>Micrococcales</taxon>
        <taxon>Microbacteriaceae</taxon>
        <taxon>Cryobacterium</taxon>
    </lineage>
</organism>
<protein>
    <submittedName>
        <fullName evidence="1">Uncharacterized protein YuzE</fullName>
    </submittedName>
</protein>
<name>A0A7W9A166_9MICO</name>
<dbReference type="InterPro" id="IPR019270">
    <property type="entry name" value="DUF2283"/>
</dbReference>
<dbReference type="RefSeq" id="WP_052542039.1">
    <property type="nucleotide sequence ID" value="NZ_JACHBQ010000002.1"/>
</dbReference>
<dbReference type="Pfam" id="PF10049">
    <property type="entry name" value="DUF2283"/>
    <property type="match status" value="1"/>
</dbReference>
<evidence type="ECO:0000313" key="2">
    <source>
        <dbReference type="Proteomes" id="UP000561726"/>
    </source>
</evidence>
<dbReference type="AlphaFoldDB" id="A0A7W9A166"/>
<dbReference type="Proteomes" id="UP000561726">
    <property type="component" value="Unassembled WGS sequence"/>
</dbReference>
<sequence>MKKLRRGTYDRSADAAYFNISPRINAGEAVRQDVHEIDGRGEVILDFDEDGKLLGVEILGAKCLLRPSTLKQAKRIG</sequence>
<gene>
    <name evidence="1" type="ORF">BJ997_004291</name>
</gene>
<reference evidence="1 2" key="1">
    <citation type="submission" date="2020-08" db="EMBL/GenBank/DDBJ databases">
        <title>Sequencing the genomes of 1000 actinobacteria strains.</title>
        <authorList>
            <person name="Klenk H.-P."/>
        </authorList>
    </citation>
    <scope>NUCLEOTIDE SEQUENCE [LARGE SCALE GENOMIC DNA]</scope>
    <source>
        <strain evidence="1 2">DSM 21065</strain>
    </source>
</reference>
<comment type="caution">
    <text evidence="1">The sequence shown here is derived from an EMBL/GenBank/DDBJ whole genome shotgun (WGS) entry which is preliminary data.</text>
</comment>
<dbReference type="EMBL" id="JACHBQ010000002">
    <property type="protein sequence ID" value="MBB5643680.1"/>
    <property type="molecule type" value="Genomic_DNA"/>
</dbReference>
<proteinExistence type="predicted"/>
<evidence type="ECO:0000313" key="1">
    <source>
        <dbReference type="EMBL" id="MBB5643680.1"/>
    </source>
</evidence>
<accession>A0A7W9A166</accession>